<feature type="compositionally biased region" description="Polar residues" evidence="1">
    <location>
        <begin position="164"/>
        <end position="174"/>
    </location>
</feature>
<reference evidence="2 3" key="1">
    <citation type="submission" date="2018-03" db="EMBL/GenBank/DDBJ databases">
        <authorList>
            <person name="Guldener U."/>
        </authorList>
    </citation>
    <scope>NUCLEOTIDE SEQUENCE [LARGE SCALE GENOMIC DNA]</scope>
    <source>
        <strain evidence="2 3">DAOM196992</strain>
    </source>
</reference>
<gene>
    <name evidence="2" type="ORF">PSFLO_04425</name>
</gene>
<accession>A0A5C3F4Q8</accession>
<dbReference type="AlphaFoldDB" id="A0A5C3F4Q8"/>
<name>A0A5C3F4Q8_9BASI</name>
<evidence type="ECO:0000313" key="2">
    <source>
        <dbReference type="EMBL" id="SPO38946.1"/>
    </source>
</evidence>
<proteinExistence type="predicted"/>
<dbReference type="EMBL" id="OOIP01000012">
    <property type="protein sequence ID" value="SPO38946.1"/>
    <property type="molecule type" value="Genomic_DNA"/>
</dbReference>
<organism evidence="2 3">
    <name type="scientific">Pseudozyma flocculosa</name>
    <dbReference type="NCBI Taxonomy" id="84751"/>
    <lineage>
        <taxon>Eukaryota</taxon>
        <taxon>Fungi</taxon>
        <taxon>Dikarya</taxon>
        <taxon>Basidiomycota</taxon>
        <taxon>Ustilaginomycotina</taxon>
        <taxon>Ustilaginomycetes</taxon>
        <taxon>Ustilaginales</taxon>
        <taxon>Ustilaginaceae</taxon>
        <taxon>Pseudozyma</taxon>
    </lineage>
</organism>
<feature type="region of interest" description="Disordered" evidence="1">
    <location>
        <begin position="138"/>
        <end position="174"/>
    </location>
</feature>
<feature type="region of interest" description="Disordered" evidence="1">
    <location>
        <begin position="231"/>
        <end position="254"/>
    </location>
</feature>
<evidence type="ECO:0000313" key="3">
    <source>
        <dbReference type="Proteomes" id="UP000323386"/>
    </source>
</evidence>
<sequence length="355" mass="38261">MAVAIGASTRAERSVTQSVERAMIRKEPTRPAECPRWVTPTKPAQSQIGKVVEGHRRPHPKERVEARICGAGWIRDSQVPSWQGKHTPATYACPAARGPTSTPRSLNRHHPSLPPAHGCGATRWLAFGRSAAWVPHRRLSRATRTTGTRARASDPRSRPGLRPGQQQESVAPISSAQPVIPSELETAISIVPLLLARDLMSAHPELLYARLVPASPPAGLPALPLGWAPVSSQSASPRLATDRPTPCPSTRHGEKAPWSVVTVGAQPQHHCTLPGPWNVVQVSCFDIPLTTARPPTLDGADLREDLRSSSTLHPGKALASLGPRVRGQRGHAPPRACFVRPSRASLDGLERIVDR</sequence>
<feature type="region of interest" description="Disordered" evidence="1">
    <location>
        <begin position="27"/>
        <end position="59"/>
    </location>
</feature>
<dbReference type="Proteomes" id="UP000323386">
    <property type="component" value="Unassembled WGS sequence"/>
</dbReference>
<feature type="region of interest" description="Disordered" evidence="1">
    <location>
        <begin position="308"/>
        <end position="334"/>
    </location>
</feature>
<evidence type="ECO:0000256" key="1">
    <source>
        <dbReference type="SAM" id="MobiDB-lite"/>
    </source>
</evidence>
<protein>
    <submittedName>
        <fullName evidence="2">Uncharacterized protein</fullName>
    </submittedName>
</protein>
<keyword evidence="3" id="KW-1185">Reference proteome</keyword>